<dbReference type="AlphaFoldDB" id="A0AA39C3D7"/>
<keyword evidence="3" id="KW-1185">Reference proteome</keyword>
<evidence type="ECO:0000313" key="2">
    <source>
        <dbReference type="EMBL" id="KAK0157181.1"/>
    </source>
</evidence>
<reference evidence="2" key="1">
    <citation type="journal article" date="2023" name="bioRxiv">
        <title>Scaffold-level genome assemblies of two parasitoid biocontrol wasps reveal the parthenogenesis mechanism and an associated novel virus.</title>
        <authorList>
            <person name="Inwood S."/>
            <person name="Skelly J."/>
            <person name="Guhlin J."/>
            <person name="Harrop T."/>
            <person name="Goldson S."/>
            <person name="Dearden P."/>
        </authorList>
    </citation>
    <scope>NUCLEOTIDE SEQUENCE</scope>
    <source>
        <strain evidence="2">Irish</strain>
        <tissue evidence="2">Whole body</tissue>
    </source>
</reference>
<evidence type="ECO:0000313" key="3">
    <source>
        <dbReference type="Proteomes" id="UP001168990"/>
    </source>
</evidence>
<feature type="region of interest" description="Disordered" evidence="1">
    <location>
        <begin position="764"/>
        <end position="824"/>
    </location>
</feature>
<feature type="compositionally biased region" description="Polar residues" evidence="1">
    <location>
        <begin position="60"/>
        <end position="71"/>
    </location>
</feature>
<feature type="region of interest" description="Disordered" evidence="1">
    <location>
        <begin position="134"/>
        <end position="195"/>
    </location>
</feature>
<reference evidence="2" key="2">
    <citation type="submission" date="2023-03" db="EMBL/GenBank/DDBJ databases">
        <authorList>
            <person name="Inwood S.N."/>
            <person name="Skelly J.G."/>
            <person name="Guhlin J."/>
            <person name="Harrop T.W.R."/>
            <person name="Goldson S.G."/>
            <person name="Dearden P.K."/>
        </authorList>
    </citation>
    <scope>NUCLEOTIDE SEQUENCE</scope>
    <source>
        <strain evidence="2">Irish</strain>
        <tissue evidence="2">Whole body</tissue>
    </source>
</reference>
<comment type="caution">
    <text evidence="2">The sequence shown here is derived from an EMBL/GenBank/DDBJ whole genome shotgun (WGS) entry which is preliminary data.</text>
</comment>
<sequence>MPPRKSSESYSIENIDRILHVSPVRLNIPESKSSESKINNLHKSNNVAETKEAEDCGIDTGNNFDSVTNNIRGPRDDSDYDSDSSSSDISELEELNDAFEDAVRDDSACLDMADNIDLSFNLSYERAGVPSRRISLPPLSELSGDIEDDTITDKNDETYNAENEDSSMRDTSQNESQEISNISVPLDTNGSRNNIIAENNTLPGGAPDDDQMFVIPSNPEIRKKHFCLYCKTFQTVISRHLPNVHSKEPEVKELLMFKPKSVERRDRINLLRLRGDHLFNSNSGLNDGEKLVTRQPNKINPKKASEYKTCHKCLGEFYSIHRHRAKCLGENSTHHRSNPILFRAAAGHIHGNSSQKLRKLFSVMRDDNVSRIIRYDTLLISFGNELCEKYTKQQQHDMIRSRLRDLGKLLLTIQENQDIEINIHGFSSLIDPQMYKYVLEAVKKIVGANSDNRTCRAPWTALGYGIYIKKISRCYRRQCLENGEYDKLETIKYFLQLHEDKYPIVINKLAHEIQTVNKRHKKVVLPLTSDIKIFWSYVRDQYNRAVTNLNTKYSYRDYDDLNKSTLLLVLIFNRKRPGELERVTIDDYQSATNFSESNREEYEKLSEENKKLVDEYIRFELGGKKDRNVPVIISREMKTGIDILLKYRSYTGICPDNPMIFALPGTENAGRYKHLKICILMREFSKKSNVTNPTTLRTTLLRKHVATTVASLKIAESRIFDISNFMGHAEEIHRQHYRQPVMSRDLCEVSQILEVAVGMRQDSQITTNTSDEIAVQPVTETTESDEHMSDDSDDSDEHMSDDSDDSESMKRCAKKRKIEEKGTKTSKKIRWTEYEINTTNTVFEHNLTNMKLPSSREIREFLKNHPKIIRTEAQIRTWIHNQYKVRQQRSRC</sequence>
<feature type="compositionally biased region" description="Polar residues" evidence="1">
    <location>
        <begin position="169"/>
        <end position="195"/>
    </location>
</feature>
<gene>
    <name evidence="2" type="ORF">PV328_011780</name>
</gene>
<evidence type="ECO:0000256" key="1">
    <source>
        <dbReference type="SAM" id="MobiDB-lite"/>
    </source>
</evidence>
<feature type="region of interest" description="Disordered" evidence="1">
    <location>
        <begin position="30"/>
        <end position="91"/>
    </location>
</feature>
<protein>
    <submittedName>
        <fullName evidence="2">Uncharacterized protein</fullName>
    </submittedName>
</protein>
<name>A0AA39C3D7_9HYME</name>
<dbReference type="EMBL" id="JAQQBS010001460">
    <property type="protein sequence ID" value="KAK0157181.1"/>
    <property type="molecule type" value="Genomic_DNA"/>
</dbReference>
<feature type="compositionally biased region" description="Polar residues" evidence="1">
    <location>
        <begin position="36"/>
        <end position="48"/>
    </location>
</feature>
<organism evidence="2 3">
    <name type="scientific">Microctonus aethiopoides</name>
    <dbReference type="NCBI Taxonomy" id="144406"/>
    <lineage>
        <taxon>Eukaryota</taxon>
        <taxon>Metazoa</taxon>
        <taxon>Ecdysozoa</taxon>
        <taxon>Arthropoda</taxon>
        <taxon>Hexapoda</taxon>
        <taxon>Insecta</taxon>
        <taxon>Pterygota</taxon>
        <taxon>Neoptera</taxon>
        <taxon>Endopterygota</taxon>
        <taxon>Hymenoptera</taxon>
        <taxon>Apocrita</taxon>
        <taxon>Ichneumonoidea</taxon>
        <taxon>Braconidae</taxon>
        <taxon>Euphorinae</taxon>
        <taxon>Microctonus</taxon>
    </lineage>
</organism>
<dbReference type="PANTHER" id="PTHR33480">
    <property type="entry name" value="SET DOMAIN-CONTAINING PROTEIN-RELATED"/>
    <property type="match status" value="1"/>
</dbReference>
<dbReference type="PANTHER" id="PTHR33480:SF1">
    <property type="entry name" value="TYR RECOMBINASE DOMAIN-CONTAINING PROTEIN"/>
    <property type="match status" value="1"/>
</dbReference>
<accession>A0AA39C3D7</accession>
<dbReference type="Proteomes" id="UP001168990">
    <property type="component" value="Unassembled WGS sequence"/>
</dbReference>
<proteinExistence type="predicted"/>